<evidence type="ECO:0000256" key="1">
    <source>
        <dbReference type="PROSITE-ProRule" id="PRU00325"/>
    </source>
</evidence>
<evidence type="ECO:0000313" key="5">
    <source>
        <dbReference type="EMBL" id="KAH9374769.1"/>
    </source>
</evidence>
<keyword evidence="1" id="KW-0479">Metal-binding</keyword>
<proteinExistence type="predicted"/>
<dbReference type="PANTHER" id="PTHR47526:SF3">
    <property type="entry name" value="PHD-TYPE DOMAIN-CONTAINING PROTEIN"/>
    <property type="match status" value="1"/>
</dbReference>
<dbReference type="Proteomes" id="UP000821853">
    <property type="component" value="Chromosome 5"/>
</dbReference>
<keyword evidence="3" id="KW-0812">Transmembrane</keyword>
<organism evidence="5 6">
    <name type="scientific">Haemaphysalis longicornis</name>
    <name type="common">Bush tick</name>
    <dbReference type="NCBI Taxonomy" id="44386"/>
    <lineage>
        <taxon>Eukaryota</taxon>
        <taxon>Metazoa</taxon>
        <taxon>Ecdysozoa</taxon>
        <taxon>Arthropoda</taxon>
        <taxon>Chelicerata</taxon>
        <taxon>Arachnida</taxon>
        <taxon>Acari</taxon>
        <taxon>Parasitiformes</taxon>
        <taxon>Ixodida</taxon>
        <taxon>Ixodoidea</taxon>
        <taxon>Ixodidae</taxon>
        <taxon>Haemaphysalinae</taxon>
        <taxon>Haemaphysalis</taxon>
    </lineage>
</organism>
<keyword evidence="3" id="KW-0472">Membrane</keyword>
<accession>A0A9J6GIM3</accession>
<evidence type="ECO:0000256" key="3">
    <source>
        <dbReference type="SAM" id="Phobius"/>
    </source>
</evidence>
<dbReference type="PROSITE" id="PS50966">
    <property type="entry name" value="ZF_SWIM"/>
    <property type="match status" value="1"/>
</dbReference>
<keyword evidence="6" id="KW-1185">Reference proteome</keyword>
<protein>
    <recommendedName>
        <fullName evidence="4">SWIM-type domain-containing protein</fullName>
    </recommendedName>
</protein>
<dbReference type="AlphaFoldDB" id="A0A9J6GIM3"/>
<dbReference type="InterPro" id="IPR007527">
    <property type="entry name" value="Znf_SWIM"/>
</dbReference>
<gene>
    <name evidence="5" type="ORF">HPB48_001058</name>
</gene>
<dbReference type="PANTHER" id="PTHR47526">
    <property type="entry name" value="ATP-DEPENDENT DNA HELICASE"/>
    <property type="match status" value="1"/>
</dbReference>
<feature type="transmembrane region" description="Helical" evidence="3">
    <location>
        <begin position="105"/>
        <end position="128"/>
    </location>
</feature>
<dbReference type="OrthoDB" id="6505242at2759"/>
<feature type="domain" description="SWIM-type" evidence="4">
    <location>
        <begin position="135"/>
        <end position="188"/>
    </location>
</feature>
<dbReference type="GO" id="GO:0008270">
    <property type="term" value="F:zinc ion binding"/>
    <property type="evidence" value="ECO:0007669"/>
    <property type="project" value="UniProtKB-KW"/>
</dbReference>
<keyword evidence="1" id="KW-0862">Zinc</keyword>
<reference evidence="5 6" key="1">
    <citation type="journal article" date="2020" name="Cell">
        <title>Large-Scale Comparative Analyses of Tick Genomes Elucidate Their Genetic Diversity and Vector Capacities.</title>
        <authorList>
            <consortium name="Tick Genome and Microbiome Consortium (TIGMIC)"/>
            <person name="Jia N."/>
            <person name="Wang J."/>
            <person name="Shi W."/>
            <person name="Du L."/>
            <person name="Sun Y."/>
            <person name="Zhan W."/>
            <person name="Jiang J.F."/>
            <person name="Wang Q."/>
            <person name="Zhang B."/>
            <person name="Ji P."/>
            <person name="Bell-Sakyi L."/>
            <person name="Cui X.M."/>
            <person name="Yuan T.T."/>
            <person name="Jiang B.G."/>
            <person name="Yang W.F."/>
            <person name="Lam T.T."/>
            <person name="Chang Q.C."/>
            <person name="Ding S.J."/>
            <person name="Wang X.J."/>
            <person name="Zhu J.G."/>
            <person name="Ruan X.D."/>
            <person name="Zhao L."/>
            <person name="Wei J.T."/>
            <person name="Ye R.Z."/>
            <person name="Que T.C."/>
            <person name="Du C.H."/>
            <person name="Zhou Y.H."/>
            <person name="Cheng J.X."/>
            <person name="Dai P.F."/>
            <person name="Guo W.B."/>
            <person name="Han X.H."/>
            <person name="Huang E.J."/>
            <person name="Li L.F."/>
            <person name="Wei W."/>
            <person name="Gao Y.C."/>
            <person name="Liu J.Z."/>
            <person name="Shao H.Z."/>
            <person name="Wang X."/>
            <person name="Wang C.C."/>
            <person name="Yang T.C."/>
            <person name="Huo Q.B."/>
            <person name="Li W."/>
            <person name="Chen H.Y."/>
            <person name="Chen S.E."/>
            <person name="Zhou L.G."/>
            <person name="Ni X.B."/>
            <person name="Tian J.H."/>
            <person name="Sheng Y."/>
            <person name="Liu T."/>
            <person name="Pan Y.S."/>
            <person name="Xia L.Y."/>
            <person name="Li J."/>
            <person name="Zhao F."/>
            <person name="Cao W.C."/>
        </authorList>
    </citation>
    <scope>NUCLEOTIDE SEQUENCE [LARGE SCALE GENOMIC DNA]</scope>
    <source>
        <strain evidence="5">HaeL-2018</strain>
    </source>
</reference>
<sequence>MAAKSVSYSDTSEYVASLSRDDRARYATKIGVCGIDPFLLDARDCVFNADLWPHITVMDIHDFLLLRTSFITSKQLKNCKALEAHNYVTSGWVKEPWGKHVGQDAVIVVTKVSVLIFVISWLFLYAPFNSCCFTFTVQVNHSQSLTSPPLKAWICAKSDGEVVAAHCLCIAGNGEACSHIAALMIYIEYGMRIRAEHSLHGRREQLATGAHKEAPSASCRRDGLCVGSHEKTSTGRPRPFMFAPSTTQGSSASEGTSTPRV</sequence>
<name>A0A9J6GIM3_HAELO</name>
<dbReference type="EMBL" id="JABSTR010000007">
    <property type="protein sequence ID" value="KAH9374769.1"/>
    <property type="molecule type" value="Genomic_DNA"/>
</dbReference>
<evidence type="ECO:0000259" key="4">
    <source>
        <dbReference type="PROSITE" id="PS50966"/>
    </source>
</evidence>
<keyword evidence="1" id="KW-0863">Zinc-finger</keyword>
<evidence type="ECO:0000256" key="2">
    <source>
        <dbReference type="SAM" id="MobiDB-lite"/>
    </source>
</evidence>
<feature type="region of interest" description="Disordered" evidence="2">
    <location>
        <begin position="228"/>
        <end position="261"/>
    </location>
</feature>
<feature type="compositionally biased region" description="Polar residues" evidence="2">
    <location>
        <begin position="244"/>
        <end position="261"/>
    </location>
</feature>
<keyword evidence="3" id="KW-1133">Transmembrane helix</keyword>
<dbReference type="VEuPathDB" id="VectorBase:HLOH_059159"/>
<evidence type="ECO:0000313" key="6">
    <source>
        <dbReference type="Proteomes" id="UP000821853"/>
    </source>
</evidence>
<comment type="caution">
    <text evidence="5">The sequence shown here is derived from an EMBL/GenBank/DDBJ whole genome shotgun (WGS) entry which is preliminary data.</text>
</comment>